<gene>
    <name evidence="12" type="ORF">KFE25_006993</name>
</gene>
<dbReference type="AlphaFoldDB" id="A0A8J5XS20"/>
<feature type="region of interest" description="Disordered" evidence="10">
    <location>
        <begin position="551"/>
        <end position="609"/>
    </location>
</feature>
<dbReference type="InterPro" id="IPR050795">
    <property type="entry name" value="Asn_Synthetase"/>
</dbReference>
<evidence type="ECO:0000256" key="3">
    <source>
        <dbReference type="ARBA" id="ARBA00022605"/>
    </source>
</evidence>
<dbReference type="InterPro" id="IPR033738">
    <property type="entry name" value="AsnB_N"/>
</dbReference>
<dbReference type="SUPFAM" id="SSF56235">
    <property type="entry name" value="N-terminal nucleophile aminohydrolases (Ntn hydrolases)"/>
    <property type="match status" value="1"/>
</dbReference>
<evidence type="ECO:0000256" key="7">
    <source>
        <dbReference type="ARBA" id="ARBA00022962"/>
    </source>
</evidence>
<evidence type="ECO:0000259" key="11">
    <source>
        <dbReference type="PROSITE" id="PS51278"/>
    </source>
</evidence>
<dbReference type="GO" id="GO:0004066">
    <property type="term" value="F:asparagine synthase (glutamine-hydrolyzing) activity"/>
    <property type="evidence" value="ECO:0007669"/>
    <property type="project" value="UniProtKB-EC"/>
</dbReference>
<keyword evidence="4" id="KW-0547">Nucleotide-binding</keyword>
<comment type="catalytic activity">
    <reaction evidence="9">
        <text>L-aspartate + L-glutamine + ATP + H2O = L-asparagine + L-glutamate + AMP + diphosphate + H(+)</text>
        <dbReference type="Rhea" id="RHEA:12228"/>
        <dbReference type="ChEBI" id="CHEBI:15377"/>
        <dbReference type="ChEBI" id="CHEBI:15378"/>
        <dbReference type="ChEBI" id="CHEBI:29985"/>
        <dbReference type="ChEBI" id="CHEBI:29991"/>
        <dbReference type="ChEBI" id="CHEBI:30616"/>
        <dbReference type="ChEBI" id="CHEBI:33019"/>
        <dbReference type="ChEBI" id="CHEBI:58048"/>
        <dbReference type="ChEBI" id="CHEBI:58359"/>
        <dbReference type="ChEBI" id="CHEBI:456215"/>
        <dbReference type="EC" id="6.3.5.4"/>
    </reaction>
</comment>
<dbReference type="InterPro" id="IPR014729">
    <property type="entry name" value="Rossmann-like_a/b/a_fold"/>
</dbReference>
<keyword evidence="7" id="KW-0315">Glutamine amidotransferase</keyword>
<keyword evidence="3" id="KW-0028">Amino-acid biosynthesis</keyword>
<dbReference type="SUPFAM" id="SSF52402">
    <property type="entry name" value="Adenine nucleotide alpha hydrolases-like"/>
    <property type="match status" value="1"/>
</dbReference>
<evidence type="ECO:0000256" key="2">
    <source>
        <dbReference type="ARBA" id="ARBA00022598"/>
    </source>
</evidence>
<dbReference type="NCBIfam" id="TIGR01536">
    <property type="entry name" value="asn_synth_AEB"/>
    <property type="match status" value="1"/>
</dbReference>
<dbReference type="InterPro" id="IPR006426">
    <property type="entry name" value="Asn_synth_AEB"/>
</dbReference>
<dbReference type="GO" id="GO:0005829">
    <property type="term" value="C:cytosol"/>
    <property type="evidence" value="ECO:0007669"/>
    <property type="project" value="TreeGrafter"/>
</dbReference>
<dbReference type="PROSITE" id="PS51278">
    <property type="entry name" value="GATASE_TYPE_2"/>
    <property type="match status" value="1"/>
</dbReference>
<comment type="pathway">
    <text evidence="8">Amino-acid biosynthesis.</text>
</comment>
<organism evidence="12 13">
    <name type="scientific">Diacronema lutheri</name>
    <name type="common">Unicellular marine alga</name>
    <name type="synonym">Monochrysis lutheri</name>
    <dbReference type="NCBI Taxonomy" id="2081491"/>
    <lineage>
        <taxon>Eukaryota</taxon>
        <taxon>Haptista</taxon>
        <taxon>Haptophyta</taxon>
        <taxon>Pavlovophyceae</taxon>
        <taxon>Pavlovales</taxon>
        <taxon>Pavlovaceae</taxon>
        <taxon>Diacronema</taxon>
    </lineage>
</organism>
<evidence type="ECO:0000256" key="1">
    <source>
        <dbReference type="ARBA" id="ARBA00012737"/>
    </source>
</evidence>
<protein>
    <recommendedName>
        <fullName evidence="1">asparagine synthase (glutamine-hydrolyzing)</fullName>
        <ecNumber evidence="1">6.3.5.4</ecNumber>
    </recommendedName>
</protein>
<dbReference type="Gene3D" id="3.60.20.10">
    <property type="entry name" value="Glutamine Phosphoribosylpyrophosphate, subunit 1, domain 1"/>
    <property type="match status" value="1"/>
</dbReference>
<evidence type="ECO:0000313" key="12">
    <source>
        <dbReference type="EMBL" id="KAG8467941.1"/>
    </source>
</evidence>
<accession>A0A8J5XS20</accession>
<dbReference type="EC" id="6.3.5.4" evidence="1"/>
<keyword evidence="5" id="KW-0067">ATP-binding</keyword>
<proteinExistence type="predicted"/>
<dbReference type="Pfam" id="PF13537">
    <property type="entry name" value="GATase_7"/>
    <property type="match status" value="1"/>
</dbReference>
<keyword evidence="6" id="KW-0061">Asparagine biosynthesis</keyword>
<dbReference type="GO" id="GO:0005524">
    <property type="term" value="F:ATP binding"/>
    <property type="evidence" value="ECO:0007669"/>
    <property type="project" value="UniProtKB-KW"/>
</dbReference>
<dbReference type="Gene3D" id="3.40.50.620">
    <property type="entry name" value="HUPs"/>
    <property type="match status" value="1"/>
</dbReference>
<dbReference type="PANTHER" id="PTHR11772">
    <property type="entry name" value="ASPARAGINE SYNTHETASE"/>
    <property type="match status" value="1"/>
</dbReference>
<dbReference type="InterPro" id="IPR017932">
    <property type="entry name" value="GATase_2_dom"/>
</dbReference>
<reference evidence="12" key="1">
    <citation type="submission" date="2021-05" db="EMBL/GenBank/DDBJ databases">
        <title>The genome of the haptophyte Pavlova lutheri (Diacronema luteri, Pavlovales) - a model for lipid biosynthesis in eukaryotic algae.</title>
        <authorList>
            <person name="Hulatt C.J."/>
            <person name="Posewitz M.C."/>
        </authorList>
    </citation>
    <scope>NUCLEOTIDE SEQUENCE</scope>
    <source>
        <strain evidence="12">NIVA-4/92</strain>
    </source>
</reference>
<dbReference type="NCBIfam" id="NF006949">
    <property type="entry name" value="PRK09431.1"/>
    <property type="match status" value="1"/>
</dbReference>
<dbReference type="CDD" id="cd00712">
    <property type="entry name" value="AsnB"/>
    <property type="match status" value="1"/>
</dbReference>
<evidence type="ECO:0000313" key="13">
    <source>
        <dbReference type="Proteomes" id="UP000751190"/>
    </source>
</evidence>
<dbReference type="InterPro" id="IPR029055">
    <property type="entry name" value="Ntn_hydrolases_N"/>
</dbReference>
<dbReference type="GO" id="GO:0006529">
    <property type="term" value="P:asparagine biosynthetic process"/>
    <property type="evidence" value="ECO:0007669"/>
    <property type="project" value="UniProtKB-KW"/>
</dbReference>
<keyword evidence="2" id="KW-0436">Ligase</keyword>
<evidence type="ECO:0000256" key="8">
    <source>
        <dbReference type="ARBA" id="ARBA00029440"/>
    </source>
</evidence>
<dbReference type="EMBL" id="JAGTXO010000005">
    <property type="protein sequence ID" value="KAG8467941.1"/>
    <property type="molecule type" value="Genomic_DNA"/>
</dbReference>
<evidence type="ECO:0000256" key="6">
    <source>
        <dbReference type="ARBA" id="ARBA00022888"/>
    </source>
</evidence>
<dbReference type="InterPro" id="IPR001962">
    <property type="entry name" value="Asn_synthase"/>
</dbReference>
<comment type="caution">
    <text evidence="12">The sequence shown here is derived from an EMBL/GenBank/DDBJ whole genome shotgun (WGS) entry which is preliminary data.</text>
</comment>
<dbReference type="Proteomes" id="UP000751190">
    <property type="component" value="Unassembled WGS sequence"/>
</dbReference>
<sequence>MCGILALFDGALSAAELEALCKRLTSLLSHRGPDEVGCHVGGGFALGHARLSIMDPAHGHQPLVHAPTGNAVVHNGEIYNHAELRERAALEAAAARAPPVVYATHSDSESILPLFETHGAHVAAMLDGMFAFVAVRPDGTCVAARDPCGIKPLYRGWSASGRVLFASELKCLVGHVEHAEEFPAGHLWTAEGGYERYFAPDWLRPTLDPAAPLILPTGGVERVRGLLKRAVAKRLMSDVGYGLLLSGGLDSAIVCALMAELTDMSKIKSFTVGMPNSPDIMAAREVAKHFGTVHHEYLFSPDEAFAMVPQVVYHLETYEPELIRSSIPNYFLAKLAGAHTKVVLTGEGADELFAGYLYFRDCPDREAMQRETLRIWGHLHNVNLQRSDRMGMAHGLEARVPFLDVELLEEAYGRVDPAAKMHTATKAEKHALRALFEGEIPHDVLWRTKAMQCEGVGTDWVSILQAKCAAAVSDAEFGAASATFPLNPPQSKEEFYYRKLFAQSHAGMDHFVHVWEGGCRAGGAAWQSAVYTRAGLADTAQLRHALMDADKEGEDARGEGLRGTADGTARSGASDAANASAIDPSSGAGAKRNAADPLGGAASSLPSGSTTSEVMRALADAGVRATELHELLGTGGDSRISLKAGVNKYGIPATPQPRAVVRSSCTSSPPTAAGYAAAAEVLARMASADGTIDAFGAEMRAVRTRIATALKLPAGSEVVLAPSGVEAEYIGMLVAQQLHPHARLHSIVAAAGEVGTATAEAARCVSYDNLTPFCAPTARAPTKGSLLDGFAHIEQFCVPARDATGKQSDEAAAIGAHIDAVAAASAEPIAWVVRQVAGTKTGFTTSLPDAASACGALPADALVVIDACQLRVSCELVHSYLRQGQVVLITGSKFVHGASFSAAILIPPELAQRLEAVRDAPPLPVGLGAHFSAHEMPDRLSRWAEQLHRSPNLGLLLRWHTALPMLERLCALPDGERTRLEDAWAASVAQLVERQPRLSVLSREAGIVSFTCARPSADEGMYGLDELAKVHRWLQEDFAHVQGARPCAHRSLVCFIGQAVAITRGVAVLRIASSADLLVRLHDGAYELAMEEALVDKIGWLIESYDAVLDAALR</sequence>
<dbReference type="PANTHER" id="PTHR11772:SF2">
    <property type="entry name" value="ASPARAGINE SYNTHETASE [GLUTAMINE-HYDROLYZING]"/>
    <property type="match status" value="1"/>
</dbReference>
<keyword evidence="13" id="KW-1185">Reference proteome</keyword>
<feature type="compositionally biased region" description="Low complexity" evidence="10">
    <location>
        <begin position="597"/>
        <end position="609"/>
    </location>
</feature>
<dbReference type="SUPFAM" id="SSF53383">
    <property type="entry name" value="PLP-dependent transferases"/>
    <property type="match status" value="1"/>
</dbReference>
<dbReference type="CDD" id="cd01991">
    <property type="entry name" value="Asn_synthase_B_C"/>
    <property type="match status" value="1"/>
</dbReference>
<evidence type="ECO:0000256" key="9">
    <source>
        <dbReference type="ARBA" id="ARBA00048741"/>
    </source>
</evidence>
<feature type="domain" description="Glutamine amidotransferase type-2" evidence="11">
    <location>
        <begin position="2"/>
        <end position="193"/>
    </location>
</feature>
<evidence type="ECO:0000256" key="10">
    <source>
        <dbReference type="SAM" id="MobiDB-lite"/>
    </source>
</evidence>
<dbReference type="Pfam" id="PF00733">
    <property type="entry name" value="Asn_synthase"/>
    <property type="match status" value="2"/>
</dbReference>
<evidence type="ECO:0000256" key="5">
    <source>
        <dbReference type="ARBA" id="ARBA00022840"/>
    </source>
</evidence>
<dbReference type="OrthoDB" id="409189at2759"/>
<dbReference type="InterPro" id="IPR015424">
    <property type="entry name" value="PyrdxlP-dep_Trfase"/>
</dbReference>
<name>A0A8J5XS20_DIALT</name>
<evidence type="ECO:0000256" key="4">
    <source>
        <dbReference type="ARBA" id="ARBA00022741"/>
    </source>
</evidence>
<feature type="compositionally biased region" description="Basic and acidic residues" evidence="10">
    <location>
        <begin position="551"/>
        <end position="560"/>
    </location>
</feature>